<evidence type="ECO:0000259" key="9">
    <source>
        <dbReference type="PROSITE" id="PS50928"/>
    </source>
</evidence>
<dbReference type="Pfam" id="PF00528">
    <property type="entry name" value="BPD_transp_1"/>
    <property type="match status" value="1"/>
</dbReference>
<feature type="transmembrane region" description="Helical" evidence="8">
    <location>
        <begin position="193"/>
        <end position="218"/>
    </location>
</feature>
<gene>
    <name evidence="10" type="ORF">JL811_18815</name>
</gene>
<evidence type="ECO:0000256" key="8">
    <source>
        <dbReference type="RuleBase" id="RU363032"/>
    </source>
</evidence>
<reference evidence="10" key="1">
    <citation type="submission" date="2021-01" db="EMBL/GenBank/DDBJ databases">
        <title>Tabrizicola alba sp. nov. a motile alkaliphilic bacterium isolated from a soda lake.</title>
        <authorList>
            <person name="Szuroczki S."/>
            <person name="Abbaszade G."/>
            <person name="Schumann P."/>
            <person name="Toth E."/>
        </authorList>
    </citation>
    <scope>NUCLEOTIDE SEQUENCE</scope>
    <source>
        <strain evidence="10">DMG-N-6</strain>
    </source>
</reference>
<dbReference type="PROSITE" id="PS50928">
    <property type="entry name" value="ABC_TM1"/>
    <property type="match status" value="1"/>
</dbReference>
<comment type="similarity">
    <text evidence="8">Belongs to the binding-protein-dependent transport system permease family.</text>
</comment>
<keyword evidence="5 8" id="KW-0812">Transmembrane</keyword>
<feature type="transmembrane region" description="Helical" evidence="8">
    <location>
        <begin position="72"/>
        <end position="95"/>
    </location>
</feature>
<keyword evidence="6 8" id="KW-1133">Transmembrane helix</keyword>
<keyword evidence="11" id="KW-1185">Reference proteome</keyword>
<accession>A0A8K0VFE5</accession>
<dbReference type="SUPFAM" id="SSF161098">
    <property type="entry name" value="MetI-like"/>
    <property type="match status" value="1"/>
</dbReference>
<evidence type="ECO:0000313" key="11">
    <source>
        <dbReference type="Proteomes" id="UP000648908"/>
    </source>
</evidence>
<dbReference type="PANTHER" id="PTHR43357:SF4">
    <property type="entry name" value="INNER MEMBRANE ABC TRANSPORTER PERMEASE PROTEIN YDCV"/>
    <property type="match status" value="1"/>
</dbReference>
<comment type="caution">
    <text evidence="10">The sequence shown here is derived from an EMBL/GenBank/DDBJ whole genome shotgun (WGS) entry which is preliminary data.</text>
</comment>
<dbReference type="GO" id="GO:0055085">
    <property type="term" value="P:transmembrane transport"/>
    <property type="evidence" value="ECO:0007669"/>
    <property type="project" value="InterPro"/>
</dbReference>
<comment type="subcellular location">
    <subcellularLocation>
        <location evidence="1">Cell inner membrane</location>
        <topology evidence="1">Multi-pass membrane protein</topology>
    </subcellularLocation>
    <subcellularLocation>
        <location evidence="8">Cell membrane</location>
        <topology evidence="8">Multi-pass membrane protein</topology>
    </subcellularLocation>
</comment>
<evidence type="ECO:0000313" key="10">
    <source>
        <dbReference type="EMBL" id="MBL4919273.1"/>
    </source>
</evidence>
<sequence length="271" mass="29424">MSENFIRDPQSRHLQWMGSLLAFAVYVFLLAPIAVVVPMAFGSANELSFPPSNYSLELFRQFLSSSAWTGPLLQSAKVACISTVIVLLMGVPAAYGIARFQFPGRGLIMGAMLSPLIIPSVVTALGFYLYFSYLRINGTTLALVLGHVMHTLPYVLVMIVAGIQKLDRNLEFGAQLMGAGRFRMFRTVVLPQLVPSLIGAGLFAFLISFDEVVISWFLSGPTTATLPVKMYSAIRWEISPIIAAVSTLLTGISLVVCLIMVALKKTTPAQG</sequence>
<evidence type="ECO:0000256" key="5">
    <source>
        <dbReference type="ARBA" id="ARBA00022692"/>
    </source>
</evidence>
<organism evidence="10 11">
    <name type="scientific">Szabonella alba</name>
    <dbReference type="NCBI Taxonomy" id="2804194"/>
    <lineage>
        <taxon>Bacteria</taxon>
        <taxon>Pseudomonadati</taxon>
        <taxon>Pseudomonadota</taxon>
        <taxon>Alphaproteobacteria</taxon>
        <taxon>Rhodobacterales</taxon>
        <taxon>Paracoccaceae</taxon>
        <taxon>Szabonella</taxon>
    </lineage>
</organism>
<keyword evidence="3" id="KW-1003">Cell membrane</keyword>
<evidence type="ECO:0000256" key="7">
    <source>
        <dbReference type="ARBA" id="ARBA00023136"/>
    </source>
</evidence>
<dbReference type="Gene3D" id="1.10.3720.10">
    <property type="entry name" value="MetI-like"/>
    <property type="match status" value="1"/>
</dbReference>
<dbReference type="PANTHER" id="PTHR43357">
    <property type="entry name" value="INNER MEMBRANE ABC TRANSPORTER PERMEASE PROTEIN YDCV"/>
    <property type="match status" value="1"/>
</dbReference>
<evidence type="ECO:0000256" key="6">
    <source>
        <dbReference type="ARBA" id="ARBA00022989"/>
    </source>
</evidence>
<keyword evidence="2 8" id="KW-0813">Transport</keyword>
<evidence type="ECO:0000256" key="1">
    <source>
        <dbReference type="ARBA" id="ARBA00004429"/>
    </source>
</evidence>
<feature type="transmembrane region" description="Helical" evidence="8">
    <location>
        <begin position="107"/>
        <end position="131"/>
    </location>
</feature>
<name>A0A8K0VFE5_9RHOB</name>
<protein>
    <submittedName>
        <fullName evidence="10">ABC transporter permease</fullName>
    </submittedName>
</protein>
<keyword evidence="7 8" id="KW-0472">Membrane</keyword>
<dbReference type="RefSeq" id="WP_202690254.1">
    <property type="nucleotide sequence ID" value="NZ_JAESVN010000016.1"/>
</dbReference>
<keyword evidence="4" id="KW-0997">Cell inner membrane</keyword>
<evidence type="ECO:0000256" key="3">
    <source>
        <dbReference type="ARBA" id="ARBA00022475"/>
    </source>
</evidence>
<dbReference type="InterPro" id="IPR035906">
    <property type="entry name" value="MetI-like_sf"/>
</dbReference>
<dbReference type="InterPro" id="IPR000515">
    <property type="entry name" value="MetI-like"/>
</dbReference>
<evidence type="ECO:0000256" key="4">
    <source>
        <dbReference type="ARBA" id="ARBA00022519"/>
    </source>
</evidence>
<feature type="domain" description="ABC transmembrane type-1" evidence="9">
    <location>
        <begin position="72"/>
        <end position="260"/>
    </location>
</feature>
<dbReference type="AlphaFoldDB" id="A0A8K0VFE5"/>
<evidence type="ECO:0000256" key="2">
    <source>
        <dbReference type="ARBA" id="ARBA00022448"/>
    </source>
</evidence>
<feature type="transmembrane region" description="Helical" evidence="8">
    <location>
        <begin position="238"/>
        <end position="263"/>
    </location>
</feature>
<proteinExistence type="inferred from homology"/>
<feature type="transmembrane region" description="Helical" evidence="8">
    <location>
        <begin position="20"/>
        <end position="41"/>
    </location>
</feature>
<dbReference type="GO" id="GO:0005886">
    <property type="term" value="C:plasma membrane"/>
    <property type="evidence" value="ECO:0007669"/>
    <property type="project" value="UniProtKB-SubCell"/>
</dbReference>
<dbReference type="EMBL" id="JAESVN010000016">
    <property type="protein sequence ID" value="MBL4919273.1"/>
    <property type="molecule type" value="Genomic_DNA"/>
</dbReference>
<feature type="transmembrane region" description="Helical" evidence="8">
    <location>
        <begin position="143"/>
        <end position="163"/>
    </location>
</feature>
<dbReference type="CDD" id="cd06261">
    <property type="entry name" value="TM_PBP2"/>
    <property type="match status" value="1"/>
</dbReference>
<dbReference type="Proteomes" id="UP000648908">
    <property type="component" value="Unassembled WGS sequence"/>
</dbReference>